<evidence type="ECO:0000256" key="4">
    <source>
        <dbReference type="ARBA" id="ARBA00022771"/>
    </source>
</evidence>
<dbReference type="SMART" id="SM00356">
    <property type="entry name" value="ZnF_C3H1"/>
    <property type="match status" value="4"/>
</dbReference>
<feature type="region of interest" description="Disordered" evidence="9">
    <location>
        <begin position="167"/>
        <end position="372"/>
    </location>
</feature>
<dbReference type="GO" id="GO:0005847">
    <property type="term" value="C:mRNA cleavage and polyadenylation specificity factor complex"/>
    <property type="evidence" value="ECO:0007669"/>
    <property type="project" value="UniProtKB-UniRule"/>
</dbReference>
<reference evidence="11" key="1">
    <citation type="submission" date="2020-03" db="EMBL/GenBank/DDBJ databases">
        <title>Studies in the Genomics of Life Span.</title>
        <authorList>
            <person name="Glass D."/>
        </authorList>
    </citation>
    <scope>NUCLEOTIDE SEQUENCE</scope>
    <source>
        <strain evidence="11">LTLLF</strain>
        <tissue evidence="11">Muscle</tissue>
    </source>
</reference>
<dbReference type="Proteomes" id="UP000710432">
    <property type="component" value="Unassembled WGS sequence"/>
</dbReference>
<proteinExistence type="inferred from homology"/>
<protein>
    <recommendedName>
        <fullName evidence="8">Cleavage and polyadenylation specificity factor subunit 4</fullName>
        <shortName evidence="8">CPSF 30 kDa subunit</shortName>
    </recommendedName>
    <alternativeName>
        <fullName evidence="8">Cleavage and polyadenylation specificity factor 30 kDa subunit</fullName>
    </alternativeName>
</protein>
<feature type="zinc finger region" description="C3H1-type" evidence="7">
    <location>
        <begin position="91"/>
        <end position="117"/>
    </location>
</feature>
<dbReference type="EMBL" id="JAATJU010010161">
    <property type="protein sequence ID" value="KAH0518695.1"/>
    <property type="molecule type" value="Genomic_DNA"/>
</dbReference>
<evidence type="ECO:0000256" key="5">
    <source>
        <dbReference type="ARBA" id="ARBA00022833"/>
    </source>
</evidence>
<evidence type="ECO:0000256" key="8">
    <source>
        <dbReference type="RuleBase" id="RU369008"/>
    </source>
</evidence>
<evidence type="ECO:0000256" key="7">
    <source>
        <dbReference type="PROSITE-ProRule" id="PRU00723"/>
    </source>
</evidence>
<accession>A0A8J6KY75</accession>
<organism evidence="11 12">
    <name type="scientific">Microtus ochrogaster</name>
    <name type="common">Prairie vole</name>
    <dbReference type="NCBI Taxonomy" id="79684"/>
    <lineage>
        <taxon>Eukaryota</taxon>
        <taxon>Metazoa</taxon>
        <taxon>Chordata</taxon>
        <taxon>Craniata</taxon>
        <taxon>Vertebrata</taxon>
        <taxon>Euteleostomi</taxon>
        <taxon>Mammalia</taxon>
        <taxon>Eutheria</taxon>
        <taxon>Euarchontoglires</taxon>
        <taxon>Glires</taxon>
        <taxon>Rodentia</taxon>
        <taxon>Myomorpha</taxon>
        <taxon>Muroidea</taxon>
        <taxon>Cricetidae</taxon>
        <taxon>Arvicolinae</taxon>
        <taxon>Microtus</taxon>
    </lineage>
</organism>
<dbReference type="PROSITE" id="PS50103">
    <property type="entry name" value="ZF_C3H1"/>
    <property type="match status" value="4"/>
</dbReference>
<dbReference type="PANTHER" id="PTHR23102">
    <property type="entry name" value="CLEAVAGE AND POLYADENYLATION SPECIFICITY FACTOR SUBUNIT 4-RELATED"/>
    <property type="match status" value="1"/>
</dbReference>
<dbReference type="Gene3D" id="4.10.1000.10">
    <property type="entry name" value="Zinc finger, CCCH-type"/>
    <property type="match status" value="1"/>
</dbReference>
<evidence type="ECO:0000256" key="1">
    <source>
        <dbReference type="ARBA" id="ARBA00008907"/>
    </source>
</evidence>
<feature type="compositionally biased region" description="Low complexity" evidence="9">
    <location>
        <begin position="238"/>
        <end position="254"/>
    </location>
</feature>
<gene>
    <name evidence="11" type="ORF">LTLLF_115505</name>
</gene>
<dbReference type="InterPro" id="IPR000571">
    <property type="entry name" value="Znf_CCCH"/>
</dbReference>
<evidence type="ECO:0000256" key="2">
    <source>
        <dbReference type="ARBA" id="ARBA00022723"/>
    </source>
</evidence>
<keyword evidence="5 7" id="KW-0862">Zinc</keyword>
<comment type="caution">
    <text evidence="11">The sequence shown here is derived from an EMBL/GenBank/DDBJ whole genome shotgun (WGS) entry which is preliminary data.</text>
</comment>
<dbReference type="GO" id="GO:0008270">
    <property type="term" value="F:zinc ion binding"/>
    <property type="evidence" value="ECO:0007669"/>
    <property type="project" value="UniProtKB-KW"/>
</dbReference>
<feature type="zinc finger region" description="C3H1-type" evidence="7">
    <location>
        <begin position="118"/>
        <end position="145"/>
    </location>
</feature>
<evidence type="ECO:0000313" key="12">
    <source>
        <dbReference type="Proteomes" id="UP000710432"/>
    </source>
</evidence>
<name>A0A8J6KY75_MICOH</name>
<keyword evidence="6 8" id="KW-0694">RNA-binding</keyword>
<feature type="zinc finger region" description="C3H1-type" evidence="7">
    <location>
        <begin position="62"/>
        <end position="89"/>
    </location>
</feature>
<feature type="zinc finger region" description="C3H1-type" evidence="7">
    <location>
        <begin position="35"/>
        <end position="61"/>
    </location>
</feature>
<evidence type="ECO:0000259" key="10">
    <source>
        <dbReference type="PROSITE" id="PS50103"/>
    </source>
</evidence>
<dbReference type="SUPFAM" id="SSF90229">
    <property type="entry name" value="CCCH zinc finger"/>
    <property type="match status" value="1"/>
</dbReference>
<sequence>MEEIIAGLEGLTFAFEQDVELQKGTGLLPFQGMDKSSSAVCNFFAKGLCEKGMLCPLRHEKGKKMVVCKHWLRGLCRKADSCKFLHQYDVTRMPVCYFHSKFGNCSNKDCFFLHVQPTPKPQDCPWYNQGFCKDGPLCKYRHVHQAMCLNYFTGFCPKGPKCQLGQPMPRTPTRGPGSARSVFPSPDTPLPGGGVVGERGQRRPRHCAAAGGRYHGACDMGGRGGDAGSRGGTGRPEGSSAPAASTRAAARAQARGGGRGGRRNTTPSVRCRRGAAPPRRSPSPAAMSERLRPRKRRRNGNDDDNHLPPQTKRSSRNPIFQDSWDTESSSSDSGGSSSNSSINSPDRASGPESSLSHILPGSCPSTPQPVLPEQSALCQGPYFHINQTLKEAHFHSLQHRGRPLT</sequence>
<keyword evidence="4 7" id="KW-0863">Zinc-finger</keyword>
<comment type="subcellular location">
    <subcellularLocation>
        <location evidence="8">Nucleus</location>
    </subcellularLocation>
</comment>
<keyword evidence="8" id="KW-0539">Nucleus</keyword>
<evidence type="ECO:0000313" key="11">
    <source>
        <dbReference type="EMBL" id="KAH0518695.1"/>
    </source>
</evidence>
<dbReference type="GO" id="GO:0031124">
    <property type="term" value="P:mRNA 3'-end processing"/>
    <property type="evidence" value="ECO:0007669"/>
    <property type="project" value="UniProtKB-UniRule"/>
</dbReference>
<feature type="compositionally biased region" description="Gly residues" evidence="9">
    <location>
        <begin position="219"/>
        <end position="235"/>
    </location>
</feature>
<dbReference type="AlphaFoldDB" id="A0A8J6KY75"/>
<comment type="function">
    <text evidence="8">Component of the cleavage and polyadenylation specificity factor (CPSF) complex that play a key role in pre-mRNA 3'-end formation, recognizing the AAUAAA signal sequence and interacting with poly(A) polymerase and other factors to bring about cleavage and poly(A) addition. CPSF4 binds RNA polymers with a preference for poly(U).</text>
</comment>
<evidence type="ECO:0000256" key="3">
    <source>
        <dbReference type="ARBA" id="ARBA00022737"/>
    </source>
</evidence>
<dbReference type="InterPro" id="IPR045348">
    <property type="entry name" value="CPSF4/Yth1"/>
</dbReference>
<feature type="compositionally biased region" description="Low complexity" evidence="9">
    <location>
        <begin position="328"/>
        <end position="344"/>
    </location>
</feature>
<feature type="compositionally biased region" description="Low complexity" evidence="9">
    <location>
        <begin position="274"/>
        <end position="286"/>
    </location>
</feature>
<dbReference type="Pfam" id="PF15434">
    <property type="entry name" value="FAM104"/>
    <property type="match status" value="1"/>
</dbReference>
<feature type="domain" description="C3H1-type" evidence="10">
    <location>
        <begin position="91"/>
        <end position="117"/>
    </location>
</feature>
<feature type="domain" description="C3H1-type" evidence="10">
    <location>
        <begin position="35"/>
        <end position="61"/>
    </location>
</feature>
<evidence type="ECO:0000256" key="6">
    <source>
        <dbReference type="ARBA" id="ARBA00022884"/>
    </source>
</evidence>
<keyword evidence="2 7" id="KW-0479">Metal-binding</keyword>
<dbReference type="PANTHER" id="PTHR23102:SF19">
    <property type="entry name" value="CLEAVAGE AND POLYADENYLATION SPECIFICITY FACTOR SUBUNIT 4-LIKE PROTEIN-RELATED"/>
    <property type="match status" value="1"/>
</dbReference>
<dbReference type="Pfam" id="PF14608">
    <property type="entry name" value="zf-CCCH_2"/>
    <property type="match status" value="3"/>
</dbReference>
<keyword evidence="8" id="KW-0507">mRNA processing</keyword>
<keyword evidence="3 8" id="KW-0677">Repeat</keyword>
<feature type="domain" description="C3H1-type" evidence="10">
    <location>
        <begin position="62"/>
        <end position="89"/>
    </location>
</feature>
<dbReference type="InterPro" id="IPR029222">
    <property type="entry name" value="VCF1/2-like"/>
</dbReference>
<feature type="domain" description="C3H1-type" evidence="10">
    <location>
        <begin position="118"/>
        <end position="145"/>
    </location>
</feature>
<dbReference type="Pfam" id="PF00642">
    <property type="entry name" value="zf-CCCH"/>
    <property type="match status" value="1"/>
</dbReference>
<dbReference type="InterPro" id="IPR036855">
    <property type="entry name" value="Znf_CCCH_sf"/>
</dbReference>
<comment type="similarity">
    <text evidence="1 8">Belongs to the CPSF4/YTH1 family.</text>
</comment>
<evidence type="ECO:0000256" key="9">
    <source>
        <dbReference type="SAM" id="MobiDB-lite"/>
    </source>
</evidence>
<dbReference type="GO" id="GO:0003723">
    <property type="term" value="F:RNA binding"/>
    <property type="evidence" value="ECO:0007669"/>
    <property type="project" value="UniProtKB-UniRule"/>
</dbReference>
<dbReference type="FunFam" id="4.10.1000.10:FF:000012">
    <property type="entry name" value="cleavage and polyadenylation specificity factor subunit 4"/>
    <property type="match status" value="1"/>
</dbReference>
<comment type="subunit">
    <text evidence="8">Component of the cleavage and polyadenylation specificity factor (CPSF) complex.</text>
</comment>